<dbReference type="Proteomes" id="UP000499080">
    <property type="component" value="Unassembled WGS sequence"/>
</dbReference>
<keyword evidence="2" id="KW-1185">Reference proteome</keyword>
<name>A0A4Y2B472_ARAVE</name>
<evidence type="ECO:0000313" key="1">
    <source>
        <dbReference type="EMBL" id="GBL86115.1"/>
    </source>
</evidence>
<organism evidence="1 2">
    <name type="scientific">Araneus ventricosus</name>
    <name type="common">Orbweaver spider</name>
    <name type="synonym">Epeira ventricosa</name>
    <dbReference type="NCBI Taxonomy" id="182803"/>
    <lineage>
        <taxon>Eukaryota</taxon>
        <taxon>Metazoa</taxon>
        <taxon>Ecdysozoa</taxon>
        <taxon>Arthropoda</taxon>
        <taxon>Chelicerata</taxon>
        <taxon>Arachnida</taxon>
        <taxon>Araneae</taxon>
        <taxon>Araneomorphae</taxon>
        <taxon>Entelegynae</taxon>
        <taxon>Araneoidea</taxon>
        <taxon>Araneidae</taxon>
        <taxon>Araneus</taxon>
    </lineage>
</organism>
<protein>
    <submittedName>
        <fullName evidence="1">Uncharacterized protein</fullName>
    </submittedName>
</protein>
<proteinExistence type="predicted"/>
<dbReference type="EMBL" id="BGPR01000046">
    <property type="protein sequence ID" value="GBL86115.1"/>
    <property type="molecule type" value="Genomic_DNA"/>
</dbReference>
<dbReference type="AlphaFoldDB" id="A0A4Y2B472"/>
<sequence length="94" mass="10657">MNEHRSTMDLLREKFKHCVRKLQTSVDLAVDFGHKAAVIVRAHNHVKISSAGITLFLRQSAFRPALIRETQCRKSIGGGLFLWIYLASFVHQGP</sequence>
<evidence type="ECO:0000313" key="2">
    <source>
        <dbReference type="Proteomes" id="UP000499080"/>
    </source>
</evidence>
<gene>
    <name evidence="1" type="ORF">AVEN_89148_1</name>
</gene>
<comment type="caution">
    <text evidence="1">The sequence shown here is derived from an EMBL/GenBank/DDBJ whole genome shotgun (WGS) entry which is preliminary data.</text>
</comment>
<accession>A0A4Y2B472</accession>
<reference evidence="1 2" key="1">
    <citation type="journal article" date="2019" name="Sci. Rep.">
        <title>Orb-weaving spider Araneus ventricosus genome elucidates the spidroin gene catalogue.</title>
        <authorList>
            <person name="Kono N."/>
            <person name="Nakamura H."/>
            <person name="Ohtoshi R."/>
            <person name="Moran D.A.P."/>
            <person name="Shinohara A."/>
            <person name="Yoshida Y."/>
            <person name="Fujiwara M."/>
            <person name="Mori M."/>
            <person name="Tomita M."/>
            <person name="Arakawa K."/>
        </authorList>
    </citation>
    <scope>NUCLEOTIDE SEQUENCE [LARGE SCALE GENOMIC DNA]</scope>
</reference>